<dbReference type="AlphaFoldDB" id="A0A8T2RCB2"/>
<dbReference type="Pfam" id="PF13041">
    <property type="entry name" value="PPR_2"/>
    <property type="match status" value="1"/>
</dbReference>
<accession>A0A8T2RCB2</accession>
<reference evidence="3" key="1">
    <citation type="submission" date="2021-08" db="EMBL/GenBank/DDBJ databases">
        <title>WGS assembly of Ceratopteris richardii.</title>
        <authorList>
            <person name="Marchant D.B."/>
            <person name="Chen G."/>
            <person name="Jenkins J."/>
            <person name="Shu S."/>
            <person name="Leebens-Mack J."/>
            <person name="Grimwood J."/>
            <person name="Schmutz J."/>
            <person name="Soltis P."/>
            <person name="Soltis D."/>
            <person name="Chen Z.-H."/>
        </authorList>
    </citation>
    <scope>NUCLEOTIDE SEQUENCE</scope>
    <source>
        <strain evidence="3">Whitten #5841</strain>
        <tissue evidence="3">Leaf</tissue>
    </source>
</reference>
<dbReference type="NCBIfam" id="TIGR00756">
    <property type="entry name" value="PPR"/>
    <property type="match status" value="1"/>
</dbReference>
<evidence type="ECO:0008006" key="5">
    <source>
        <dbReference type="Google" id="ProtNLM"/>
    </source>
</evidence>
<dbReference type="GO" id="GO:0009451">
    <property type="term" value="P:RNA modification"/>
    <property type="evidence" value="ECO:0007669"/>
    <property type="project" value="InterPro"/>
</dbReference>
<proteinExistence type="predicted"/>
<dbReference type="GO" id="GO:0003723">
    <property type="term" value="F:RNA binding"/>
    <property type="evidence" value="ECO:0007669"/>
    <property type="project" value="InterPro"/>
</dbReference>
<dbReference type="PROSITE" id="PS51375">
    <property type="entry name" value="PPR"/>
    <property type="match status" value="1"/>
</dbReference>
<protein>
    <recommendedName>
        <fullName evidence="5">Pentatricopeptide repeat-containing protein</fullName>
    </recommendedName>
</protein>
<comment type="caution">
    <text evidence="3">The sequence shown here is derived from an EMBL/GenBank/DDBJ whole genome shotgun (WGS) entry which is preliminary data.</text>
</comment>
<name>A0A8T2RCB2_CERRI</name>
<dbReference type="Proteomes" id="UP000825935">
    <property type="component" value="Chromosome 28"/>
</dbReference>
<dbReference type="InterPro" id="IPR046960">
    <property type="entry name" value="PPR_At4g14850-like_plant"/>
</dbReference>
<keyword evidence="4" id="KW-1185">Reference proteome</keyword>
<gene>
    <name evidence="3" type="ORF">KP509_28G027200</name>
</gene>
<dbReference type="OrthoDB" id="1877720at2759"/>
<dbReference type="InterPro" id="IPR011990">
    <property type="entry name" value="TPR-like_helical_dom_sf"/>
</dbReference>
<dbReference type="InterPro" id="IPR002885">
    <property type="entry name" value="PPR_rpt"/>
</dbReference>
<dbReference type="EMBL" id="CM035433">
    <property type="protein sequence ID" value="KAH7293471.1"/>
    <property type="molecule type" value="Genomic_DNA"/>
</dbReference>
<dbReference type="Gene3D" id="1.25.40.10">
    <property type="entry name" value="Tetratricopeptide repeat domain"/>
    <property type="match status" value="1"/>
</dbReference>
<evidence type="ECO:0000256" key="2">
    <source>
        <dbReference type="PROSITE-ProRule" id="PRU00708"/>
    </source>
</evidence>
<dbReference type="PANTHER" id="PTHR47926">
    <property type="entry name" value="PENTATRICOPEPTIDE REPEAT-CONTAINING PROTEIN"/>
    <property type="match status" value="1"/>
</dbReference>
<evidence type="ECO:0000313" key="4">
    <source>
        <dbReference type="Proteomes" id="UP000825935"/>
    </source>
</evidence>
<evidence type="ECO:0000256" key="1">
    <source>
        <dbReference type="ARBA" id="ARBA00022737"/>
    </source>
</evidence>
<organism evidence="3 4">
    <name type="scientific">Ceratopteris richardii</name>
    <name type="common">Triangle waterfern</name>
    <dbReference type="NCBI Taxonomy" id="49495"/>
    <lineage>
        <taxon>Eukaryota</taxon>
        <taxon>Viridiplantae</taxon>
        <taxon>Streptophyta</taxon>
        <taxon>Embryophyta</taxon>
        <taxon>Tracheophyta</taxon>
        <taxon>Polypodiopsida</taxon>
        <taxon>Polypodiidae</taxon>
        <taxon>Polypodiales</taxon>
        <taxon>Pteridineae</taxon>
        <taxon>Pteridaceae</taxon>
        <taxon>Parkerioideae</taxon>
        <taxon>Ceratopteris</taxon>
    </lineage>
</organism>
<keyword evidence="1" id="KW-0677">Repeat</keyword>
<dbReference type="OMA" id="HLCIREN"/>
<sequence length="171" mass="18995">MYGKCSSVQEAHQVFDHLSTPGVAAWNTMMKGYGLIHDSKKALSFFNGMLGQGVKPNSITFLCLLLTCSHNNLVAKGQEYFMMMIEQFGIMPSSDHFCCMADLFSRSGSLIEAEKFLEALPCSPSKDICMPLLSACRMHAEIDIGHKCFEELVYMDPDCASSICFNVKFTC</sequence>
<evidence type="ECO:0000313" key="3">
    <source>
        <dbReference type="EMBL" id="KAH7293471.1"/>
    </source>
</evidence>
<feature type="repeat" description="PPR" evidence="2">
    <location>
        <begin position="22"/>
        <end position="56"/>
    </location>
</feature>